<evidence type="ECO:0000313" key="5">
    <source>
        <dbReference type="Proteomes" id="UP000595437"/>
    </source>
</evidence>
<name>A0A7T8KF15_CALRO</name>
<dbReference type="InterPro" id="IPR051981">
    <property type="entry name" value="Glycosyltransf_32"/>
</dbReference>
<feature type="domain" description="Alpha 1,4-glycosyltransferase" evidence="3">
    <location>
        <begin position="3"/>
        <end position="96"/>
    </location>
</feature>
<proteinExistence type="inferred from homology"/>
<dbReference type="PANTHER" id="PTHR12042">
    <property type="entry name" value="LACTOSYLCERAMIDE 4-ALPHA-GALACTOSYLTRANSFERASE ALPHA- 1,4-GALACTOSYLTRANSFERASE"/>
    <property type="match status" value="1"/>
</dbReference>
<dbReference type="Pfam" id="PF04572">
    <property type="entry name" value="Gb3_synth"/>
    <property type="match status" value="1"/>
</dbReference>
<dbReference type="AlphaFoldDB" id="A0A7T8KF15"/>
<dbReference type="GO" id="GO:0016020">
    <property type="term" value="C:membrane"/>
    <property type="evidence" value="ECO:0007669"/>
    <property type="project" value="GOC"/>
</dbReference>
<evidence type="ECO:0000256" key="1">
    <source>
        <dbReference type="ARBA" id="ARBA00009003"/>
    </source>
</evidence>
<gene>
    <name evidence="4" type="ORF">FKW44_007660</name>
</gene>
<dbReference type="GO" id="GO:0016758">
    <property type="term" value="F:hexosyltransferase activity"/>
    <property type="evidence" value="ECO:0007669"/>
    <property type="project" value="TreeGrafter"/>
</dbReference>
<dbReference type="Proteomes" id="UP000595437">
    <property type="component" value="Chromosome 5"/>
</dbReference>
<sequence length="107" mass="12393">MNFQQGHPLLKMVIEDIALNFNGNEWGTNGPLALTKHIMAINKDPCLFQIMKTKDFLSKLLSLWQKIFDPKQMEEVLKTVNGSYVLHYWGKLSLEADISDSHQFHDF</sequence>
<evidence type="ECO:0000259" key="3">
    <source>
        <dbReference type="Pfam" id="PF04572"/>
    </source>
</evidence>
<dbReference type="InterPro" id="IPR007652">
    <property type="entry name" value="A1-4-GlycosylTfrase_dom"/>
</dbReference>
<keyword evidence="5" id="KW-1185">Reference proteome</keyword>
<organism evidence="4 5">
    <name type="scientific">Caligus rogercresseyi</name>
    <name type="common">Sea louse</name>
    <dbReference type="NCBI Taxonomy" id="217165"/>
    <lineage>
        <taxon>Eukaryota</taxon>
        <taxon>Metazoa</taxon>
        <taxon>Ecdysozoa</taxon>
        <taxon>Arthropoda</taxon>
        <taxon>Crustacea</taxon>
        <taxon>Multicrustacea</taxon>
        <taxon>Hexanauplia</taxon>
        <taxon>Copepoda</taxon>
        <taxon>Siphonostomatoida</taxon>
        <taxon>Caligidae</taxon>
        <taxon>Caligus</taxon>
    </lineage>
</organism>
<evidence type="ECO:0000313" key="4">
    <source>
        <dbReference type="EMBL" id="QQP54735.1"/>
    </source>
</evidence>
<dbReference type="PANTHER" id="PTHR12042:SF21">
    <property type="entry name" value="ALPHA1,4-GALACTOSYLTRANSFERASE 1-RELATED"/>
    <property type="match status" value="1"/>
</dbReference>
<keyword evidence="2" id="KW-0808">Transferase</keyword>
<evidence type="ECO:0000256" key="2">
    <source>
        <dbReference type="ARBA" id="ARBA00022679"/>
    </source>
</evidence>
<dbReference type="EMBL" id="CP045894">
    <property type="protein sequence ID" value="QQP54735.1"/>
    <property type="molecule type" value="Genomic_DNA"/>
</dbReference>
<accession>A0A7T8KF15</accession>
<protein>
    <recommendedName>
        <fullName evidence="3">Alpha 1,4-glycosyltransferase domain-containing protein</fullName>
    </recommendedName>
</protein>
<dbReference type="GO" id="GO:0006688">
    <property type="term" value="P:glycosphingolipid biosynthetic process"/>
    <property type="evidence" value="ECO:0007669"/>
    <property type="project" value="TreeGrafter"/>
</dbReference>
<comment type="similarity">
    <text evidence="1">Belongs to the glycosyltransferase 32 family.</text>
</comment>
<dbReference type="OrthoDB" id="409543at2759"/>
<reference evidence="5" key="1">
    <citation type="submission" date="2021-01" db="EMBL/GenBank/DDBJ databases">
        <title>Caligus Genome Assembly.</title>
        <authorList>
            <person name="Gallardo-Escarate C."/>
        </authorList>
    </citation>
    <scope>NUCLEOTIDE SEQUENCE [LARGE SCALE GENOMIC DNA]</scope>
</reference>